<dbReference type="CDD" id="cd01650">
    <property type="entry name" value="RT_nLTR_like"/>
    <property type="match status" value="1"/>
</dbReference>
<evidence type="ECO:0000259" key="1">
    <source>
        <dbReference type="PROSITE" id="PS50878"/>
    </source>
</evidence>
<dbReference type="Pfam" id="PF03372">
    <property type="entry name" value="Exo_endo_phos"/>
    <property type="match status" value="1"/>
</dbReference>
<evidence type="ECO:0000313" key="2">
    <source>
        <dbReference type="EMBL" id="JAI58616.1"/>
    </source>
</evidence>
<dbReference type="PROSITE" id="PS50878">
    <property type="entry name" value="RT_POL"/>
    <property type="match status" value="1"/>
</dbReference>
<dbReference type="InterPro" id="IPR043502">
    <property type="entry name" value="DNA/RNA_pol_sf"/>
</dbReference>
<sequence>MENLYNSLYDDNLINNTTNTFNLELSQIKKIAGHQDINCLSKYYNFEEYTSALNPLANNYISVIHINIRSLQKNFDILKSFLNCLPKPPEVIAVTETWLQQNTKHLYFLEGYESFHLTRTVREHGGITVFTKNHMKAEPLMLYSFINENIEICTSKLELGNTKYIISVIYRPNSKHIAVNEFTNFMNELLNNDIFRHNKSIIIGDFNINLLEHSSHLPTNLFLNSLQSLNFFPHISRPTRFPDSSAPGQPSLLDHIWTNFLPRSLSGIIHFSISDHLPIFININIEAFPNTKHKITYRVINANNNNKFTSELEGINWEELLVLPNTNENFNLFHNIVNECYNKCFPIKTKFITAKRLHNAWLSSGILNSIKHKCKLFKMYKLGIVSHHIFKQYRNQLTQVVRSAKTNYYRQIFINFKNNTKKIWQAINELKGNFQNKDTIKTLQYDNKVLSDPLDISHAFSNYFSKIAPDLESKLPHSNKNPLDYLKENYPNSMVVPIITTYEMNSVIKSLKNKTSDINDISATIIKSNSNLLSIPLTILFNQSVTNGIFPDKLKTAKITPIYKSGPHDDPKNYRPISQLTIFSKIFETLMKKHLINYLEHKNILNPSQYGFRQNCSTFKALNKFSNDIFTAIDKKFSVLSVFIDFAKAFDTINHKVLLSKMHHYGIRGPIFSWFTDYLTNRRQYTSFSYAKSSSTLIILGVPQGSVLGPLLFLLYINDISDIFSDSKSILFADDMTVYLIGTDPNQLVFSANNELKKLYQWCLCNRLTINTDKTYFMLFTGKTMLDLPNVRINNRIITKIDKFKFLGVTYDSSLNFKYHIDNITLKISRHIALLYQIRDFMPPYVLKSIYFAHIHTLLTYCNPIWSTTYPTFLTPLKLQLKKVVRIITNSTYLEHTDPLFKQTKLLKLNDITKLAIATHMYNNKHYIHSILPSHDYSTRHHDHLTLLIHCLSKFQHSTNYLGPVI</sequence>
<dbReference type="GO" id="GO:0003824">
    <property type="term" value="F:catalytic activity"/>
    <property type="evidence" value="ECO:0007669"/>
    <property type="project" value="InterPro"/>
</dbReference>
<dbReference type="PANTHER" id="PTHR47510:SF3">
    <property type="entry name" value="ENDO_EXONUCLEASE_PHOSPHATASE DOMAIN-CONTAINING PROTEIN"/>
    <property type="match status" value="1"/>
</dbReference>
<dbReference type="InterPro" id="IPR005135">
    <property type="entry name" value="Endo/exonuclease/phosphatase"/>
</dbReference>
<proteinExistence type="predicted"/>
<feature type="domain" description="Reverse transcriptase" evidence="1">
    <location>
        <begin position="543"/>
        <end position="811"/>
    </location>
</feature>
<dbReference type="PANTHER" id="PTHR47510">
    <property type="entry name" value="REVERSE TRANSCRIPTASE DOMAIN-CONTAINING PROTEIN"/>
    <property type="match status" value="1"/>
</dbReference>
<accession>A0A0N7ZAE4</accession>
<dbReference type="AlphaFoldDB" id="A0A0N7ZAE4"/>
<protein>
    <recommendedName>
        <fullName evidence="1">Reverse transcriptase domain-containing protein</fullName>
    </recommendedName>
</protein>
<dbReference type="Gene3D" id="3.60.10.10">
    <property type="entry name" value="Endonuclease/exonuclease/phosphatase"/>
    <property type="match status" value="1"/>
</dbReference>
<dbReference type="SUPFAM" id="SSF56672">
    <property type="entry name" value="DNA/RNA polymerases"/>
    <property type="match status" value="1"/>
</dbReference>
<dbReference type="Pfam" id="PF00078">
    <property type="entry name" value="RVT_1"/>
    <property type="match status" value="1"/>
</dbReference>
<organism evidence="2">
    <name type="scientific">Scylla olivacea</name>
    <name type="common">Orange mud crab</name>
    <name type="synonym">Cancer olivacea</name>
    <dbReference type="NCBI Taxonomy" id="85551"/>
    <lineage>
        <taxon>Eukaryota</taxon>
        <taxon>Metazoa</taxon>
        <taxon>Ecdysozoa</taxon>
        <taxon>Arthropoda</taxon>
        <taxon>Crustacea</taxon>
        <taxon>Multicrustacea</taxon>
        <taxon>Malacostraca</taxon>
        <taxon>Eumalacostraca</taxon>
        <taxon>Eucarida</taxon>
        <taxon>Decapoda</taxon>
        <taxon>Pleocyemata</taxon>
        <taxon>Brachyura</taxon>
        <taxon>Eubrachyura</taxon>
        <taxon>Portunoidea</taxon>
        <taxon>Portunidae</taxon>
        <taxon>Portuninae</taxon>
        <taxon>Scylla</taxon>
    </lineage>
</organism>
<dbReference type="InterPro" id="IPR000477">
    <property type="entry name" value="RT_dom"/>
</dbReference>
<dbReference type="EMBL" id="GDRN01100198">
    <property type="protein sequence ID" value="JAI58616.1"/>
    <property type="molecule type" value="Transcribed_RNA"/>
</dbReference>
<dbReference type="InterPro" id="IPR036691">
    <property type="entry name" value="Endo/exonu/phosph_ase_sf"/>
</dbReference>
<reference evidence="2" key="1">
    <citation type="submission" date="2015-09" db="EMBL/GenBank/DDBJ databases">
        <title>Scylla olivacea transcriptome.</title>
        <authorList>
            <person name="Ikhwanuddin M."/>
        </authorList>
    </citation>
    <scope>NUCLEOTIDE SEQUENCE</scope>
</reference>
<dbReference type="GO" id="GO:0071897">
    <property type="term" value="P:DNA biosynthetic process"/>
    <property type="evidence" value="ECO:0007669"/>
    <property type="project" value="UniProtKB-ARBA"/>
</dbReference>
<name>A0A0N7ZAE4_SCYOL</name>
<dbReference type="SUPFAM" id="SSF56219">
    <property type="entry name" value="DNase I-like"/>
    <property type="match status" value="1"/>
</dbReference>